<dbReference type="PANTHER" id="PTHR11215">
    <property type="entry name" value="METAL DEPENDENT HYDROLASE - RELATED"/>
    <property type="match status" value="1"/>
</dbReference>
<dbReference type="EMBL" id="KB932202">
    <property type="protein sequence ID" value="KCV71719.1"/>
    <property type="molecule type" value="Genomic_DNA"/>
</dbReference>
<dbReference type="PANTHER" id="PTHR11215:SF1">
    <property type="entry name" value="MYG1 EXONUCLEASE"/>
    <property type="match status" value="1"/>
</dbReference>
<comment type="similarity">
    <text evidence="1">Belongs to the MYG1 family.</text>
</comment>
<organism evidence="2">
    <name type="scientific">Fonticula alba</name>
    <name type="common">Slime mold</name>
    <dbReference type="NCBI Taxonomy" id="691883"/>
    <lineage>
        <taxon>Eukaryota</taxon>
        <taxon>Rotosphaerida</taxon>
        <taxon>Fonticulaceae</taxon>
        <taxon>Fonticula</taxon>
    </lineage>
</organism>
<dbReference type="OrthoDB" id="10265310at2759"/>
<dbReference type="AlphaFoldDB" id="A0A058ZBE1"/>
<accession>A0A058ZBE1</accession>
<dbReference type="OMA" id="FHCDEVV"/>
<keyword evidence="3" id="KW-1185">Reference proteome</keyword>
<dbReference type="GO" id="GO:0005737">
    <property type="term" value="C:cytoplasm"/>
    <property type="evidence" value="ECO:0007669"/>
    <property type="project" value="TreeGrafter"/>
</dbReference>
<evidence type="ECO:0000313" key="2">
    <source>
        <dbReference type="EMBL" id="KCV71719.1"/>
    </source>
</evidence>
<sequence length="327" mass="36851">MSAAQPGTKIIATHSGTFHLDEALATYMLWQTEEFKGAQLVRSRDAEVLATADVVYDVGSVYDPASHRYDHHQREFSDVFGHGFTTRLSSAGLIYRHFGREIVAKKVGIPESDPSFQAIYLRLYRSFIHMVDAIDNGVGACPCSERLFMDSTSLNSRISRFLPRWDEEETDMDERFKKAVALAGEEFEYAIEHVKGTWLPTRNIVRDALRARFDHHPSGQIMVFDSFAPWQQHLFDLEIEDEIPEAQRPLYILMPSPDSFRIRAVGISPTSFESRKALPAPWRGLRDGELSTVAGVEDCTFVHASGFIGGNATFHGALQMAIRAIEH</sequence>
<dbReference type="Pfam" id="PF03690">
    <property type="entry name" value="MYG1_exonuc"/>
    <property type="match status" value="1"/>
</dbReference>
<dbReference type="Proteomes" id="UP000030693">
    <property type="component" value="Unassembled WGS sequence"/>
</dbReference>
<dbReference type="GeneID" id="20525866"/>
<evidence type="ECO:0008006" key="4">
    <source>
        <dbReference type="Google" id="ProtNLM"/>
    </source>
</evidence>
<dbReference type="eggNOG" id="KOG2948">
    <property type="taxonomic scope" value="Eukaryota"/>
</dbReference>
<dbReference type="GO" id="GO:0005634">
    <property type="term" value="C:nucleus"/>
    <property type="evidence" value="ECO:0007669"/>
    <property type="project" value="TreeGrafter"/>
</dbReference>
<evidence type="ECO:0000256" key="1">
    <source>
        <dbReference type="ARBA" id="ARBA00010105"/>
    </source>
</evidence>
<proteinExistence type="inferred from homology"/>
<dbReference type="RefSeq" id="XP_009493297.1">
    <property type="nucleotide sequence ID" value="XM_009495022.1"/>
</dbReference>
<protein>
    <recommendedName>
        <fullName evidence="4">GAMM1 protein</fullName>
    </recommendedName>
</protein>
<gene>
    <name evidence="2" type="ORF">H696_01141</name>
</gene>
<reference evidence="2" key="1">
    <citation type="submission" date="2013-04" db="EMBL/GenBank/DDBJ databases">
        <title>The Genome Sequence of Fonticula alba ATCC 38817.</title>
        <authorList>
            <consortium name="The Broad Institute Genomics Platform"/>
            <person name="Russ C."/>
            <person name="Cuomo C."/>
            <person name="Burger G."/>
            <person name="Gray M.W."/>
            <person name="Holland P.W.H."/>
            <person name="King N."/>
            <person name="Lang F.B.F."/>
            <person name="Roger A.J."/>
            <person name="Ruiz-Trillo I."/>
            <person name="Brown M."/>
            <person name="Walker B."/>
            <person name="Young S."/>
            <person name="Zeng Q."/>
            <person name="Gargeya S."/>
            <person name="Fitzgerald M."/>
            <person name="Haas B."/>
            <person name="Abouelleil A."/>
            <person name="Allen A.W."/>
            <person name="Alvarado L."/>
            <person name="Arachchi H.M."/>
            <person name="Berlin A.M."/>
            <person name="Chapman S.B."/>
            <person name="Gainer-Dewar J."/>
            <person name="Goldberg J."/>
            <person name="Griggs A."/>
            <person name="Gujja S."/>
            <person name="Hansen M."/>
            <person name="Howarth C."/>
            <person name="Imamovic A."/>
            <person name="Ireland A."/>
            <person name="Larimer J."/>
            <person name="McCowan C."/>
            <person name="Murphy C."/>
            <person name="Pearson M."/>
            <person name="Poon T.W."/>
            <person name="Priest M."/>
            <person name="Roberts A."/>
            <person name="Saif S."/>
            <person name="Shea T."/>
            <person name="Sisk P."/>
            <person name="Sykes S."/>
            <person name="Wortman J."/>
            <person name="Nusbaum C."/>
            <person name="Birren B."/>
        </authorList>
    </citation>
    <scope>NUCLEOTIDE SEQUENCE [LARGE SCALE GENOMIC DNA]</scope>
    <source>
        <strain evidence="2">ATCC 38817</strain>
    </source>
</reference>
<name>A0A058ZBE1_FONAL</name>
<dbReference type="STRING" id="691883.A0A058ZBE1"/>
<dbReference type="InterPro" id="IPR003226">
    <property type="entry name" value="MYG1_exonuclease"/>
</dbReference>
<evidence type="ECO:0000313" key="3">
    <source>
        <dbReference type="Proteomes" id="UP000030693"/>
    </source>
</evidence>